<name>A0A8J2WB15_9NEOP</name>
<reference evidence="2" key="1">
    <citation type="submission" date="2021-09" db="EMBL/GenBank/DDBJ databases">
        <authorList>
            <person name="Martin H S."/>
        </authorList>
    </citation>
    <scope>NUCLEOTIDE SEQUENCE</scope>
</reference>
<dbReference type="InterPro" id="IPR031720">
    <property type="entry name" value="DUF4728"/>
</dbReference>
<feature type="transmembrane region" description="Helical" evidence="1">
    <location>
        <begin position="21"/>
        <end position="52"/>
    </location>
</feature>
<evidence type="ECO:0000256" key="1">
    <source>
        <dbReference type="SAM" id="Phobius"/>
    </source>
</evidence>
<feature type="transmembrane region" description="Helical" evidence="1">
    <location>
        <begin position="102"/>
        <end position="122"/>
    </location>
</feature>
<accession>A0A8J2WB15</accession>
<keyword evidence="1" id="KW-0472">Membrane</keyword>
<dbReference type="EMBL" id="CAKASE010000081">
    <property type="protein sequence ID" value="CAG9583051.1"/>
    <property type="molecule type" value="Genomic_DNA"/>
</dbReference>
<comment type="caution">
    <text evidence="2">The sequence shown here is derived from an EMBL/GenBank/DDBJ whole genome shotgun (WGS) entry which is preliminary data.</text>
</comment>
<keyword evidence="1" id="KW-1133">Transmembrane helix</keyword>
<evidence type="ECO:0000313" key="3">
    <source>
        <dbReference type="Proteomes" id="UP000789524"/>
    </source>
</evidence>
<keyword evidence="1" id="KW-0812">Transmembrane</keyword>
<proteinExistence type="predicted"/>
<keyword evidence="3" id="KW-1185">Reference proteome</keyword>
<feature type="transmembrane region" description="Helical" evidence="1">
    <location>
        <begin position="134"/>
        <end position="154"/>
    </location>
</feature>
<feature type="transmembrane region" description="Helical" evidence="1">
    <location>
        <begin position="64"/>
        <end position="90"/>
    </location>
</feature>
<dbReference type="OrthoDB" id="7457895at2759"/>
<dbReference type="AlphaFoldDB" id="A0A8J2WB15"/>
<dbReference type="PANTHER" id="PTHR36694">
    <property type="entry name" value="PASIFLORA 1, ISOFORM A-RELATED"/>
    <property type="match status" value="1"/>
</dbReference>
<dbReference type="PANTHER" id="PTHR36694:SF11">
    <property type="entry name" value="LP21121P-RELATED"/>
    <property type="match status" value="1"/>
</dbReference>
<dbReference type="Proteomes" id="UP000789524">
    <property type="component" value="Unassembled WGS sequence"/>
</dbReference>
<dbReference type="Pfam" id="PF15860">
    <property type="entry name" value="DUF4728"/>
    <property type="match status" value="1"/>
</dbReference>
<organism evidence="2 3">
    <name type="scientific">Danaus chrysippus</name>
    <name type="common">African queen</name>
    <dbReference type="NCBI Taxonomy" id="151541"/>
    <lineage>
        <taxon>Eukaryota</taxon>
        <taxon>Metazoa</taxon>
        <taxon>Ecdysozoa</taxon>
        <taxon>Arthropoda</taxon>
        <taxon>Hexapoda</taxon>
        <taxon>Insecta</taxon>
        <taxon>Pterygota</taxon>
        <taxon>Neoptera</taxon>
        <taxon>Endopterygota</taxon>
        <taxon>Lepidoptera</taxon>
        <taxon>Glossata</taxon>
        <taxon>Ditrysia</taxon>
        <taxon>Papilionoidea</taxon>
        <taxon>Nymphalidae</taxon>
        <taxon>Danainae</taxon>
        <taxon>Danaini</taxon>
        <taxon>Danaina</taxon>
        <taxon>Danaus</taxon>
        <taxon>Anosia</taxon>
    </lineage>
</organism>
<sequence>MKSTFPFSLENIPRRTSFACLSLKFGSVLSALILILYSVFGLASCLAALNVLPSQWSLQDTDVIFSYAVIVIVAIIHAITLFLSTLMMIGVLKEKANLIKPWVILTSLQVIVDVLIFVFWTTLSMIHHYGDGDLLMFVLEFMGLMIRFYMLMIVSSFYKKLEEATLEEREKLRNITNNESWYYTA</sequence>
<protein>
    <submittedName>
        <fullName evidence="2">(African queen) hypothetical protein</fullName>
    </submittedName>
</protein>
<evidence type="ECO:0000313" key="2">
    <source>
        <dbReference type="EMBL" id="CAG9583051.1"/>
    </source>
</evidence>
<gene>
    <name evidence="2" type="ORF">DCHRY22_LOCUS14519</name>
</gene>